<dbReference type="GO" id="GO:0009246">
    <property type="term" value="P:enterobacterial common antigen biosynthetic process"/>
    <property type="evidence" value="ECO:0007669"/>
    <property type="project" value="TreeGrafter"/>
</dbReference>
<feature type="transmembrane region" description="Helical" evidence="7">
    <location>
        <begin position="185"/>
        <end position="204"/>
    </location>
</feature>
<name>A0A7K1Y3R9_9SPHI</name>
<evidence type="ECO:0000313" key="10">
    <source>
        <dbReference type="Proteomes" id="UP000451233"/>
    </source>
</evidence>
<accession>A0A7K1Y3R9</accession>
<feature type="transmembrane region" description="Helical" evidence="7">
    <location>
        <begin position="238"/>
        <end position="259"/>
    </location>
</feature>
<feature type="transmembrane region" description="Helical" evidence="7">
    <location>
        <begin position="310"/>
        <end position="333"/>
    </location>
</feature>
<evidence type="ECO:0000256" key="1">
    <source>
        <dbReference type="ARBA" id="ARBA00004651"/>
    </source>
</evidence>
<dbReference type="GO" id="GO:0005886">
    <property type="term" value="C:plasma membrane"/>
    <property type="evidence" value="ECO:0007669"/>
    <property type="project" value="UniProtKB-SubCell"/>
</dbReference>
<dbReference type="InterPro" id="IPR002656">
    <property type="entry name" value="Acyl_transf_3_dom"/>
</dbReference>
<comment type="caution">
    <text evidence="9">The sequence shown here is derived from an EMBL/GenBank/DDBJ whole genome shotgun (WGS) entry which is preliminary data.</text>
</comment>
<comment type="subcellular location">
    <subcellularLocation>
        <location evidence="1">Cell membrane</location>
        <topology evidence="1">Multi-pass membrane protein</topology>
    </subcellularLocation>
</comment>
<keyword evidence="5 7" id="KW-1133">Transmembrane helix</keyword>
<dbReference type="EMBL" id="WVHS01000007">
    <property type="protein sequence ID" value="MXV17925.1"/>
    <property type="molecule type" value="Genomic_DNA"/>
</dbReference>
<evidence type="ECO:0000256" key="7">
    <source>
        <dbReference type="SAM" id="Phobius"/>
    </source>
</evidence>
<dbReference type="PANTHER" id="PTHR40074:SF2">
    <property type="entry name" value="O-ACETYLTRANSFERASE WECH"/>
    <property type="match status" value="1"/>
</dbReference>
<dbReference type="RefSeq" id="WP_160908932.1">
    <property type="nucleotide sequence ID" value="NZ_WVHS01000007.1"/>
</dbReference>
<organism evidence="9 10">
    <name type="scientific">Hufsiella ginkgonis</name>
    <dbReference type="NCBI Taxonomy" id="2695274"/>
    <lineage>
        <taxon>Bacteria</taxon>
        <taxon>Pseudomonadati</taxon>
        <taxon>Bacteroidota</taxon>
        <taxon>Sphingobacteriia</taxon>
        <taxon>Sphingobacteriales</taxon>
        <taxon>Sphingobacteriaceae</taxon>
        <taxon>Hufsiella</taxon>
    </lineage>
</organism>
<feature type="transmembrane region" description="Helical" evidence="7">
    <location>
        <begin position="345"/>
        <end position="364"/>
    </location>
</feature>
<keyword evidence="9" id="KW-0808">Transferase</keyword>
<feature type="transmembrane region" description="Helical" evidence="7">
    <location>
        <begin position="67"/>
        <end position="91"/>
    </location>
</feature>
<feature type="transmembrane region" description="Helical" evidence="7">
    <location>
        <begin position="112"/>
        <end position="131"/>
    </location>
</feature>
<evidence type="ECO:0000259" key="8">
    <source>
        <dbReference type="Pfam" id="PF01757"/>
    </source>
</evidence>
<gene>
    <name evidence="9" type="ORF">GS398_21695</name>
</gene>
<comment type="similarity">
    <text evidence="2">Belongs to the acyltransferase 3 family.</text>
</comment>
<keyword evidence="6 7" id="KW-0472">Membrane</keyword>
<keyword evidence="10" id="KW-1185">Reference proteome</keyword>
<proteinExistence type="inferred from homology"/>
<dbReference type="AlphaFoldDB" id="A0A7K1Y3R9"/>
<evidence type="ECO:0000256" key="3">
    <source>
        <dbReference type="ARBA" id="ARBA00022475"/>
    </source>
</evidence>
<dbReference type="PANTHER" id="PTHR40074">
    <property type="entry name" value="O-ACETYLTRANSFERASE WECH"/>
    <property type="match status" value="1"/>
</dbReference>
<keyword evidence="4 7" id="KW-0812">Transmembrane</keyword>
<evidence type="ECO:0000256" key="4">
    <source>
        <dbReference type="ARBA" id="ARBA00022692"/>
    </source>
</evidence>
<evidence type="ECO:0000313" key="9">
    <source>
        <dbReference type="EMBL" id="MXV17925.1"/>
    </source>
</evidence>
<evidence type="ECO:0000256" key="5">
    <source>
        <dbReference type="ARBA" id="ARBA00022989"/>
    </source>
</evidence>
<sequence length="384" mass="44326">MQYVTPSGDLVSEVLVKQPYTPDLRPIRPVNYEQIDTIRFITICFIIWGHCLLGWEQRVHAGVIDEMVAVLVLQAGKISTVIFFLVSGFLIRPKLQRYTLKSYFRERSPRVYFPWLSFIVLFMLIQVVQLLPLKELWETRDLERFIQLNYSILDGLLIYSAYWFITTYALSMALFVVLRKHADSWWLGAALGLITLFYCLNLHFQWTDTKHSKAILGYAAFVWTGMKMNKHFTRLQYHLANVPWAAAIGLLLALLLIASYEGIKLTETGCLDPFASNRFSNIILSVTFFLALLKFGKIDLVNKLNPRKTVYGIYLVHNILIFELTAVITSWVSGDVFVSASVWTLLIYQFSFFVVILCFTYLVVNRLSRSRLCWIIGIKPGLKA</sequence>
<feature type="transmembrane region" description="Helical" evidence="7">
    <location>
        <begin position="156"/>
        <end position="178"/>
    </location>
</feature>
<protein>
    <submittedName>
        <fullName evidence="9">Acyltransferase family protein</fullName>
    </submittedName>
</protein>
<feature type="domain" description="Acyltransferase 3" evidence="8">
    <location>
        <begin position="34"/>
        <end position="363"/>
    </location>
</feature>
<dbReference type="GO" id="GO:0016413">
    <property type="term" value="F:O-acetyltransferase activity"/>
    <property type="evidence" value="ECO:0007669"/>
    <property type="project" value="TreeGrafter"/>
</dbReference>
<evidence type="ECO:0000256" key="2">
    <source>
        <dbReference type="ARBA" id="ARBA00007400"/>
    </source>
</evidence>
<feature type="transmembrane region" description="Helical" evidence="7">
    <location>
        <begin position="37"/>
        <end position="55"/>
    </location>
</feature>
<keyword evidence="9" id="KW-0012">Acyltransferase</keyword>
<evidence type="ECO:0000256" key="6">
    <source>
        <dbReference type="ARBA" id="ARBA00023136"/>
    </source>
</evidence>
<reference evidence="9 10" key="1">
    <citation type="submission" date="2019-11" db="EMBL/GenBank/DDBJ databases">
        <title>Pedobacter sp. HMF7056 Genome sequencing and assembly.</title>
        <authorList>
            <person name="Kang H."/>
            <person name="Kim H."/>
            <person name="Joh K."/>
        </authorList>
    </citation>
    <scope>NUCLEOTIDE SEQUENCE [LARGE SCALE GENOMIC DNA]</scope>
    <source>
        <strain evidence="9 10">HMF7056</strain>
    </source>
</reference>
<dbReference type="Pfam" id="PF01757">
    <property type="entry name" value="Acyl_transf_3"/>
    <property type="match status" value="1"/>
</dbReference>
<dbReference type="Proteomes" id="UP000451233">
    <property type="component" value="Unassembled WGS sequence"/>
</dbReference>
<keyword evidence="3" id="KW-1003">Cell membrane</keyword>